<dbReference type="Gene3D" id="3.10.450.50">
    <property type="match status" value="1"/>
</dbReference>
<feature type="domain" description="SnoaL-like" evidence="1">
    <location>
        <begin position="10"/>
        <end position="116"/>
    </location>
</feature>
<dbReference type="EMBL" id="CP063233">
    <property type="protein sequence ID" value="QOU04426.1"/>
    <property type="molecule type" value="Genomic_DNA"/>
</dbReference>
<dbReference type="PANTHER" id="PTHR41252:SF1">
    <property type="entry name" value="BLR2505 PROTEIN"/>
    <property type="match status" value="1"/>
</dbReference>
<protein>
    <submittedName>
        <fullName evidence="2">Nuclear transport factor 2 family protein</fullName>
    </submittedName>
</protein>
<sequence>MSLEKNKQLVTRYFDNISNGKIDSALELLADTATWWVAGNPEEFGLAGTKNKSQFAKMIKEIGTVMPKGIRIIPKGITAEGDRVALEAETVAETTNGKIYNNLYHYLFVVRDGKIQAVREYLDTIHAKDILLTP</sequence>
<proteinExistence type="predicted"/>
<dbReference type="RefSeq" id="WP_193689840.1">
    <property type="nucleotide sequence ID" value="NZ_CP063233.1"/>
</dbReference>
<dbReference type="Proteomes" id="UP000593833">
    <property type="component" value="Chromosome"/>
</dbReference>
<gene>
    <name evidence="2" type="ORF">IM720_27675</name>
</gene>
<dbReference type="PANTHER" id="PTHR41252">
    <property type="entry name" value="BLR2505 PROTEIN"/>
    <property type="match status" value="1"/>
</dbReference>
<dbReference type="InterPro" id="IPR032710">
    <property type="entry name" value="NTF2-like_dom_sf"/>
</dbReference>
<dbReference type="Pfam" id="PF12680">
    <property type="entry name" value="SnoaL_2"/>
    <property type="match status" value="1"/>
</dbReference>
<evidence type="ECO:0000313" key="3">
    <source>
        <dbReference type="Proteomes" id="UP000593833"/>
    </source>
</evidence>
<evidence type="ECO:0000259" key="1">
    <source>
        <dbReference type="Pfam" id="PF12680"/>
    </source>
</evidence>
<dbReference type="SUPFAM" id="SSF54427">
    <property type="entry name" value="NTF2-like"/>
    <property type="match status" value="1"/>
</dbReference>
<name>A0A7M2J674_PSEFL</name>
<reference evidence="2 3" key="1">
    <citation type="submission" date="2020-10" db="EMBL/GenBank/DDBJ databases">
        <title>Complete genome sequence of a novel Pseudomonas fluorescens strain isolated from the flower of kumarahou (Pomaderris kumeraho).</title>
        <authorList>
            <person name="Summers M.C."/>
            <person name="Nowak V."/>
            <person name="Fairhurst M.J."/>
            <person name="Owen J.G."/>
            <person name="Gerth M.L."/>
            <person name="Patrick W.M."/>
        </authorList>
    </citation>
    <scope>NUCLEOTIDE SEQUENCE [LARGE SCALE GENOMIC DNA]</scope>
    <source>
        <strain evidence="2 3">KF1</strain>
    </source>
</reference>
<organism evidence="2 3">
    <name type="scientific">Pseudomonas fluorescens</name>
    <dbReference type="NCBI Taxonomy" id="294"/>
    <lineage>
        <taxon>Bacteria</taxon>
        <taxon>Pseudomonadati</taxon>
        <taxon>Pseudomonadota</taxon>
        <taxon>Gammaproteobacteria</taxon>
        <taxon>Pseudomonadales</taxon>
        <taxon>Pseudomonadaceae</taxon>
        <taxon>Pseudomonas</taxon>
    </lineage>
</organism>
<dbReference type="AlphaFoldDB" id="A0A7M2J674"/>
<accession>A0A7M2J674</accession>
<dbReference type="InterPro" id="IPR037401">
    <property type="entry name" value="SnoaL-like"/>
</dbReference>
<evidence type="ECO:0000313" key="2">
    <source>
        <dbReference type="EMBL" id="QOU04426.1"/>
    </source>
</evidence>